<dbReference type="PIRSF" id="PIRSF002741">
    <property type="entry name" value="MppA"/>
    <property type="match status" value="1"/>
</dbReference>
<dbReference type="GO" id="GO:0015833">
    <property type="term" value="P:peptide transport"/>
    <property type="evidence" value="ECO:0007669"/>
    <property type="project" value="TreeGrafter"/>
</dbReference>
<proteinExistence type="inferred from homology"/>
<keyword evidence="4" id="KW-0732">Signal</keyword>
<name>A0A7R7EMZ0_9FIRM</name>
<dbReference type="Gene3D" id="3.10.105.10">
    <property type="entry name" value="Dipeptide-binding Protein, Domain 3"/>
    <property type="match status" value="1"/>
</dbReference>
<feature type="domain" description="Solute-binding protein family 5" evidence="5">
    <location>
        <begin position="101"/>
        <end position="501"/>
    </location>
</feature>
<dbReference type="GO" id="GO:0043190">
    <property type="term" value="C:ATP-binding cassette (ABC) transporter complex"/>
    <property type="evidence" value="ECO:0007669"/>
    <property type="project" value="InterPro"/>
</dbReference>
<evidence type="ECO:0000259" key="5">
    <source>
        <dbReference type="Pfam" id="PF00496"/>
    </source>
</evidence>
<protein>
    <submittedName>
        <fullName evidence="6">Peptide ABC transporter substrate-binding protein</fullName>
    </submittedName>
</protein>
<dbReference type="InterPro" id="IPR039424">
    <property type="entry name" value="SBP_5"/>
</dbReference>
<accession>A0A7R7EMZ0</accession>
<dbReference type="Gene3D" id="3.40.190.10">
    <property type="entry name" value="Periplasmic binding protein-like II"/>
    <property type="match status" value="1"/>
</dbReference>
<keyword evidence="3" id="KW-0813">Transport</keyword>
<comment type="similarity">
    <text evidence="2">Belongs to the bacterial solute-binding protein 5 family.</text>
</comment>
<evidence type="ECO:0000256" key="2">
    <source>
        <dbReference type="ARBA" id="ARBA00005695"/>
    </source>
</evidence>
<dbReference type="AlphaFoldDB" id="A0A7R7EMZ0"/>
<evidence type="ECO:0000313" key="6">
    <source>
        <dbReference type="EMBL" id="BCN31794.1"/>
    </source>
</evidence>
<comment type="subcellular location">
    <subcellularLocation>
        <location evidence="1">Cell envelope</location>
    </subcellularLocation>
</comment>
<dbReference type="CDD" id="cd08504">
    <property type="entry name" value="PBP2_OppA"/>
    <property type="match status" value="1"/>
</dbReference>
<dbReference type="KEGG" id="ahb:bsdtb5_30890"/>
<dbReference type="PANTHER" id="PTHR30290">
    <property type="entry name" value="PERIPLASMIC BINDING COMPONENT OF ABC TRANSPORTER"/>
    <property type="match status" value="1"/>
</dbReference>
<dbReference type="InterPro" id="IPR030678">
    <property type="entry name" value="Peptide/Ni-bd"/>
</dbReference>
<dbReference type="InterPro" id="IPR000914">
    <property type="entry name" value="SBP_5_dom"/>
</dbReference>
<dbReference type="PROSITE" id="PS51257">
    <property type="entry name" value="PROKAR_LIPOPROTEIN"/>
    <property type="match status" value="1"/>
</dbReference>
<evidence type="ECO:0000256" key="3">
    <source>
        <dbReference type="ARBA" id="ARBA00022448"/>
    </source>
</evidence>
<keyword evidence="7" id="KW-1185">Reference proteome</keyword>
<dbReference type="GO" id="GO:0042597">
    <property type="term" value="C:periplasmic space"/>
    <property type="evidence" value="ECO:0007669"/>
    <property type="project" value="UniProtKB-ARBA"/>
</dbReference>
<reference evidence="6 7" key="1">
    <citation type="submission" date="2020-11" db="EMBL/GenBank/DDBJ databases">
        <title>Draft genome sequencing of a Lachnospiraceae strain isolated from anoxic soil subjected to BSD treatment.</title>
        <authorList>
            <person name="Uek A."/>
            <person name="Tonouchi A."/>
        </authorList>
    </citation>
    <scope>NUCLEOTIDE SEQUENCE [LARGE SCALE GENOMIC DNA]</scope>
    <source>
        <strain evidence="6 7">TB5</strain>
    </source>
</reference>
<dbReference type="Pfam" id="PF00496">
    <property type="entry name" value="SBP_bac_5"/>
    <property type="match status" value="1"/>
</dbReference>
<gene>
    <name evidence="6" type="primary">oppA</name>
    <name evidence="6" type="ORF">bsdtb5_30890</name>
</gene>
<evidence type="ECO:0000256" key="4">
    <source>
        <dbReference type="ARBA" id="ARBA00022729"/>
    </source>
</evidence>
<dbReference type="RefSeq" id="WP_271712885.1">
    <property type="nucleotide sequence ID" value="NZ_AP024169.1"/>
</dbReference>
<dbReference type="EMBL" id="AP024169">
    <property type="protein sequence ID" value="BCN31794.1"/>
    <property type="molecule type" value="Genomic_DNA"/>
</dbReference>
<dbReference type="SUPFAM" id="SSF53850">
    <property type="entry name" value="Periplasmic binding protein-like II"/>
    <property type="match status" value="1"/>
</dbReference>
<dbReference type="PANTHER" id="PTHR30290:SF10">
    <property type="entry name" value="PERIPLASMIC OLIGOPEPTIDE-BINDING PROTEIN-RELATED"/>
    <property type="match status" value="1"/>
</dbReference>
<dbReference type="GO" id="GO:1904680">
    <property type="term" value="F:peptide transmembrane transporter activity"/>
    <property type="evidence" value="ECO:0007669"/>
    <property type="project" value="TreeGrafter"/>
</dbReference>
<evidence type="ECO:0000256" key="1">
    <source>
        <dbReference type="ARBA" id="ARBA00004196"/>
    </source>
</evidence>
<dbReference type="Gene3D" id="3.90.76.10">
    <property type="entry name" value="Dipeptide-binding Protein, Domain 1"/>
    <property type="match status" value="1"/>
</dbReference>
<organism evidence="6 7">
    <name type="scientific">Anaeromicropila herbilytica</name>
    <dbReference type="NCBI Taxonomy" id="2785025"/>
    <lineage>
        <taxon>Bacteria</taxon>
        <taxon>Bacillati</taxon>
        <taxon>Bacillota</taxon>
        <taxon>Clostridia</taxon>
        <taxon>Lachnospirales</taxon>
        <taxon>Lachnospiraceae</taxon>
        <taxon>Anaeromicropila</taxon>
    </lineage>
</organism>
<dbReference type="Proteomes" id="UP000595897">
    <property type="component" value="Chromosome"/>
</dbReference>
<dbReference type="GO" id="GO:0030313">
    <property type="term" value="C:cell envelope"/>
    <property type="evidence" value="ECO:0007669"/>
    <property type="project" value="UniProtKB-SubCell"/>
</dbReference>
<dbReference type="FunFam" id="3.90.76.10:FF:000001">
    <property type="entry name" value="Oligopeptide ABC transporter substrate-binding protein"/>
    <property type="match status" value="1"/>
</dbReference>
<sequence length="582" mass="65499">MSLETKSMKKLSIFMMLVFTILSLVGCGSSGTKDAISSSKAADEGEKVSYDKDQTLRTILFSPLSWDSTQCYDTSTSTVLSAVDAGLYRVYNDGKNGEKSVPDGAESYELSKDGLVYTFHLRSNNKWSDGVAVTAQNYADAIVRLLTPKNACPYAFFGFGIKNGEEYYNGTAKKEDLGVKVVNDTTLEITLDEPDPIFLNKISYQCFMPIRSDIIDKTGDKYGTDLSSQVFSGPFKVKVDEYVKDSKLVLVKNENYWDAANVHLERIEMTDIEEFSTQAQLFESKQLDITGSLNDYVAKWTKEAKQGAFRSDISNGTGMSYWAFNRKTGGTSGLMNNAKIRLALSLAYDREGYCNDLVKRYTPAYGIVPLVIHNGKDIYRDKVVEPLKAAKEKYNTKEKLQALFHEGLKEEGKDVDDLSKIKIEFISYGTDAASISYFDWYKQTIEKALGITLKVTALGDYYAYSDAKAAYKYDIYSSAWYADYDDPLTYLDVFQTDGGNNSMKYSNTEVDGLLKRLKGLTDQSERLKIYTQIEQILTVDDPAIIPYAYSDVRRFTHNYVKGFQTPSFGPTYEFKWAYISGK</sequence>
<evidence type="ECO:0000313" key="7">
    <source>
        <dbReference type="Proteomes" id="UP000595897"/>
    </source>
</evidence>